<sequence length="206" mass="22814">MQTTLEANCANSVNSLEQRLSNCIPWSLDYLLSMLRPAQSPPTMYLSAVLFIALTTATLLVIRTESRSHYCIPCDEEECEIEPQGCRYGIVRNNCNRKVCAKVYKQVCIKVCNQAYSRVCIQIYNSCVAHFGGRMVQGITLAVDQSGDDLSIVGPGERCGGPSIIWGRCGDGMHCMCNVCDGCDSEFFDCHTVADCVPPSRLIERY</sequence>
<name>A0A7R9AUY1_TIMSH</name>
<keyword evidence="1" id="KW-1133">Transmembrane helix</keyword>
<protein>
    <recommendedName>
        <fullName evidence="3">Neuroparsin</fullName>
    </recommendedName>
</protein>
<gene>
    <name evidence="2" type="ORF">TSIB3V08_LOCUS4182</name>
</gene>
<dbReference type="AlphaFoldDB" id="A0A7R9AUY1"/>
<proteinExistence type="predicted"/>
<keyword evidence="1" id="KW-0472">Membrane</keyword>
<keyword evidence="1" id="KW-0812">Transmembrane</keyword>
<reference evidence="2" key="1">
    <citation type="submission" date="2020-11" db="EMBL/GenBank/DDBJ databases">
        <authorList>
            <person name="Tran Van P."/>
        </authorList>
    </citation>
    <scope>NUCLEOTIDE SEQUENCE</scope>
</reference>
<feature type="transmembrane region" description="Helical" evidence="1">
    <location>
        <begin position="44"/>
        <end position="62"/>
    </location>
</feature>
<dbReference type="EMBL" id="OC001469">
    <property type="protein sequence ID" value="CAD7259989.1"/>
    <property type="molecule type" value="Genomic_DNA"/>
</dbReference>
<evidence type="ECO:0000256" key="1">
    <source>
        <dbReference type="SAM" id="Phobius"/>
    </source>
</evidence>
<evidence type="ECO:0000313" key="2">
    <source>
        <dbReference type="EMBL" id="CAD7259989.1"/>
    </source>
</evidence>
<evidence type="ECO:0008006" key="3">
    <source>
        <dbReference type="Google" id="ProtNLM"/>
    </source>
</evidence>
<accession>A0A7R9AUY1</accession>
<organism evidence="2">
    <name type="scientific">Timema shepardi</name>
    <name type="common">Walking stick</name>
    <dbReference type="NCBI Taxonomy" id="629360"/>
    <lineage>
        <taxon>Eukaryota</taxon>
        <taxon>Metazoa</taxon>
        <taxon>Ecdysozoa</taxon>
        <taxon>Arthropoda</taxon>
        <taxon>Hexapoda</taxon>
        <taxon>Insecta</taxon>
        <taxon>Pterygota</taxon>
        <taxon>Neoptera</taxon>
        <taxon>Polyneoptera</taxon>
        <taxon>Phasmatodea</taxon>
        <taxon>Timematodea</taxon>
        <taxon>Timematoidea</taxon>
        <taxon>Timematidae</taxon>
        <taxon>Timema</taxon>
    </lineage>
</organism>